<dbReference type="EMBL" id="DVKI01000079">
    <property type="protein sequence ID" value="HIT17230.1"/>
    <property type="molecule type" value="Genomic_DNA"/>
</dbReference>
<dbReference type="Pfam" id="PF02080">
    <property type="entry name" value="TrkA_C"/>
    <property type="match status" value="1"/>
</dbReference>
<dbReference type="PRINTS" id="PR00335">
    <property type="entry name" value="KUPTAKETRKA"/>
</dbReference>
<feature type="domain" description="RCK C-terminal" evidence="6">
    <location>
        <begin position="135"/>
        <end position="216"/>
    </location>
</feature>
<gene>
    <name evidence="7" type="ORF">IAD04_02475</name>
</gene>
<dbReference type="PROSITE" id="PS51201">
    <property type="entry name" value="RCK_N"/>
    <property type="match status" value="1"/>
</dbReference>
<name>A0A9D1KAH5_9FIRM</name>
<accession>A0A9D1KAH5</accession>
<sequence length="243" mass="27521">MKILIIGCGKLGAGLAIELYKRGHTINIIDKDEESFYRLGADFNGLTVVGNGYDKDTLEEAEIEYCDALVCATGNDDINAVAAKIGKDKYFVKYVIVRLYNPKKGKVFEAQGIKTISTTGYSINRAIELLSFNMMDSVQLLGADASTEIVRIMATPSIDGLTLKEMENEMDFKLIAVVRDGSSFIPKEEDVIQTHDILYFVTKIDAKRRLKIFLGIYGRIKDVRCNYRWWTNWLLYGRPFKKK</sequence>
<dbReference type="PROSITE" id="PS51202">
    <property type="entry name" value="RCK_C"/>
    <property type="match status" value="1"/>
</dbReference>
<evidence type="ECO:0000259" key="6">
    <source>
        <dbReference type="PROSITE" id="PS51202"/>
    </source>
</evidence>
<organism evidence="7 8">
    <name type="scientific">Candidatus Caccosoma faecigallinarum</name>
    <dbReference type="NCBI Taxonomy" id="2840720"/>
    <lineage>
        <taxon>Bacteria</taxon>
        <taxon>Bacillati</taxon>
        <taxon>Bacillota</taxon>
        <taxon>Bacillota incertae sedis</taxon>
        <taxon>Candidatus Caccosoma</taxon>
    </lineage>
</organism>
<evidence type="ECO:0000256" key="1">
    <source>
        <dbReference type="ARBA" id="ARBA00017378"/>
    </source>
</evidence>
<evidence type="ECO:0000313" key="7">
    <source>
        <dbReference type="EMBL" id="HIT17230.1"/>
    </source>
</evidence>
<dbReference type="PANTHER" id="PTHR43833">
    <property type="entry name" value="POTASSIUM CHANNEL PROTEIN 2-RELATED-RELATED"/>
    <property type="match status" value="1"/>
</dbReference>
<dbReference type="InterPro" id="IPR036721">
    <property type="entry name" value="RCK_C_sf"/>
</dbReference>
<dbReference type="PANTHER" id="PTHR43833:SF8">
    <property type="entry name" value="TRK SYSTEM POTASSIUM UPTAKE PROTEIN TRKA"/>
    <property type="match status" value="1"/>
</dbReference>
<dbReference type="Gene3D" id="3.40.50.720">
    <property type="entry name" value="NAD(P)-binding Rossmann-like Domain"/>
    <property type="match status" value="1"/>
</dbReference>
<keyword evidence="2" id="KW-0633">Potassium transport</keyword>
<keyword evidence="3" id="KW-0630">Potassium</keyword>
<reference evidence="7" key="1">
    <citation type="submission" date="2020-10" db="EMBL/GenBank/DDBJ databases">
        <authorList>
            <person name="Gilroy R."/>
        </authorList>
    </citation>
    <scope>NUCLEOTIDE SEQUENCE</scope>
    <source>
        <strain evidence="7">14508</strain>
    </source>
</reference>
<dbReference type="Pfam" id="PF02254">
    <property type="entry name" value="TrkA_N"/>
    <property type="match status" value="1"/>
</dbReference>
<keyword evidence="4" id="KW-0520">NAD</keyword>
<dbReference type="AlphaFoldDB" id="A0A9D1KAH5"/>
<comment type="caution">
    <text evidence="7">The sequence shown here is derived from an EMBL/GenBank/DDBJ whole genome shotgun (WGS) entry which is preliminary data.</text>
</comment>
<proteinExistence type="predicted"/>
<keyword evidence="2" id="KW-0813">Transport</keyword>
<reference evidence="7" key="2">
    <citation type="journal article" date="2021" name="PeerJ">
        <title>Extensive microbial diversity within the chicken gut microbiome revealed by metagenomics and culture.</title>
        <authorList>
            <person name="Gilroy R."/>
            <person name="Ravi A."/>
            <person name="Getino M."/>
            <person name="Pursley I."/>
            <person name="Horton D.L."/>
            <person name="Alikhan N.F."/>
            <person name="Baker D."/>
            <person name="Gharbi K."/>
            <person name="Hall N."/>
            <person name="Watson M."/>
            <person name="Adriaenssens E.M."/>
            <person name="Foster-Nyarko E."/>
            <person name="Jarju S."/>
            <person name="Secka A."/>
            <person name="Antonio M."/>
            <person name="Oren A."/>
            <person name="Chaudhuri R.R."/>
            <person name="La Ragione R."/>
            <person name="Hildebrand F."/>
            <person name="Pallen M.J."/>
        </authorList>
    </citation>
    <scope>NUCLEOTIDE SEQUENCE</scope>
    <source>
        <strain evidence="7">14508</strain>
    </source>
</reference>
<dbReference type="InterPro" id="IPR003148">
    <property type="entry name" value="RCK_N"/>
</dbReference>
<dbReference type="GO" id="GO:0005886">
    <property type="term" value="C:plasma membrane"/>
    <property type="evidence" value="ECO:0007669"/>
    <property type="project" value="InterPro"/>
</dbReference>
<protein>
    <recommendedName>
        <fullName evidence="1">Trk system potassium uptake protein TrkA</fullName>
    </recommendedName>
</protein>
<evidence type="ECO:0000256" key="3">
    <source>
        <dbReference type="ARBA" id="ARBA00022958"/>
    </source>
</evidence>
<evidence type="ECO:0000259" key="5">
    <source>
        <dbReference type="PROSITE" id="PS51201"/>
    </source>
</evidence>
<dbReference type="InterPro" id="IPR050721">
    <property type="entry name" value="Trk_Ktr_HKT_K-transport"/>
</dbReference>
<dbReference type="Proteomes" id="UP000886893">
    <property type="component" value="Unassembled WGS sequence"/>
</dbReference>
<evidence type="ECO:0000313" key="8">
    <source>
        <dbReference type="Proteomes" id="UP000886893"/>
    </source>
</evidence>
<evidence type="ECO:0000256" key="4">
    <source>
        <dbReference type="ARBA" id="ARBA00023027"/>
    </source>
</evidence>
<dbReference type="InterPro" id="IPR036291">
    <property type="entry name" value="NAD(P)-bd_dom_sf"/>
</dbReference>
<dbReference type="GO" id="GO:0015079">
    <property type="term" value="F:potassium ion transmembrane transporter activity"/>
    <property type="evidence" value="ECO:0007669"/>
    <property type="project" value="InterPro"/>
</dbReference>
<dbReference type="InterPro" id="IPR006037">
    <property type="entry name" value="RCK_C"/>
</dbReference>
<keyword evidence="2" id="KW-0406">Ion transport</keyword>
<dbReference type="InterPro" id="IPR006036">
    <property type="entry name" value="K_uptake_TrkA"/>
</dbReference>
<evidence type="ECO:0000256" key="2">
    <source>
        <dbReference type="ARBA" id="ARBA00022538"/>
    </source>
</evidence>
<dbReference type="Gene3D" id="3.30.70.1450">
    <property type="entry name" value="Regulator of K+ conductance, C-terminal domain"/>
    <property type="match status" value="1"/>
</dbReference>
<dbReference type="SUPFAM" id="SSF51735">
    <property type="entry name" value="NAD(P)-binding Rossmann-fold domains"/>
    <property type="match status" value="1"/>
</dbReference>
<feature type="domain" description="RCK N-terminal" evidence="5">
    <location>
        <begin position="1"/>
        <end position="118"/>
    </location>
</feature>
<dbReference type="SUPFAM" id="SSF116726">
    <property type="entry name" value="TrkA C-terminal domain-like"/>
    <property type="match status" value="1"/>
</dbReference>